<feature type="disulfide bond" evidence="16">
    <location>
        <begin position="250"/>
        <end position="264"/>
    </location>
</feature>
<dbReference type="STRING" id="1890364.A0A2P6NN31"/>
<reference evidence="18 19" key="1">
    <citation type="journal article" date="2018" name="Genome Biol. Evol.">
        <title>Multiple Roots of Fruiting Body Formation in Amoebozoa.</title>
        <authorList>
            <person name="Hillmann F."/>
            <person name="Forbes G."/>
            <person name="Novohradska S."/>
            <person name="Ferling I."/>
            <person name="Riege K."/>
            <person name="Groth M."/>
            <person name="Westermann M."/>
            <person name="Marz M."/>
            <person name="Spaller T."/>
            <person name="Winckler T."/>
            <person name="Schaap P."/>
            <person name="Glockner G."/>
        </authorList>
    </citation>
    <scope>NUCLEOTIDE SEQUENCE [LARGE SCALE GENOMIC DNA]</scope>
    <source>
        <strain evidence="18 19">Jena</strain>
    </source>
</reference>
<feature type="disulfide bond" evidence="16">
    <location>
        <begin position="404"/>
        <end position="409"/>
    </location>
</feature>
<evidence type="ECO:0000256" key="8">
    <source>
        <dbReference type="ARBA" id="ARBA00022801"/>
    </source>
</evidence>
<dbReference type="GO" id="GO:0034417">
    <property type="term" value="F:bisphosphoglycerate 3-phosphatase activity"/>
    <property type="evidence" value="ECO:0007669"/>
    <property type="project" value="UniProtKB-EC"/>
</dbReference>
<dbReference type="EC" id="3.1.3.80" evidence="3"/>
<dbReference type="InterPro" id="IPR000560">
    <property type="entry name" value="His_Pase_clade-2"/>
</dbReference>
<dbReference type="GO" id="GO:0052745">
    <property type="term" value="F:inositol phosphate phosphatase activity"/>
    <property type="evidence" value="ECO:0007669"/>
    <property type="project" value="TreeGrafter"/>
</dbReference>
<evidence type="ECO:0000256" key="6">
    <source>
        <dbReference type="ARBA" id="ARBA00022475"/>
    </source>
</evidence>
<dbReference type="PANTHER" id="PTHR20963">
    <property type="entry name" value="MULTIPLE INOSITOL POLYPHOSPHATE PHOSPHATASE-RELATED"/>
    <property type="match status" value="1"/>
</dbReference>
<keyword evidence="10" id="KW-0325">Glycoprotein</keyword>
<evidence type="ECO:0000256" key="15">
    <source>
        <dbReference type="ARBA" id="ARBA00043832"/>
    </source>
</evidence>
<dbReference type="SUPFAM" id="SSF53254">
    <property type="entry name" value="Phosphoglycerate mutase-like"/>
    <property type="match status" value="1"/>
</dbReference>
<evidence type="ECO:0000256" key="4">
    <source>
        <dbReference type="ARBA" id="ARBA00013040"/>
    </source>
</evidence>
<evidence type="ECO:0000313" key="19">
    <source>
        <dbReference type="Proteomes" id="UP000241769"/>
    </source>
</evidence>
<dbReference type="FunCoup" id="A0A2P6NN31">
    <property type="interactions" value="335"/>
</dbReference>
<comment type="catalytic activity">
    <reaction evidence="15">
        <text>(2R)-2,3-bisphosphoglycerate + H2O = (2R)-2-phosphoglycerate + phosphate</text>
        <dbReference type="Rhea" id="RHEA:27381"/>
        <dbReference type="ChEBI" id="CHEBI:15377"/>
        <dbReference type="ChEBI" id="CHEBI:43474"/>
        <dbReference type="ChEBI" id="CHEBI:58248"/>
        <dbReference type="ChEBI" id="CHEBI:58289"/>
        <dbReference type="EC" id="3.1.3.80"/>
    </reaction>
    <physiologicalReaction direction="left-to-right" evidence="15">
        <dbReference type="Rhea" id="RHEA:27382"/>
    </physiologicalReaction>
</comment>
<protein>
    <recommendedName>
        <fullName evidence="5">Multiple inositol polyphosphate phosphatase 1</fullName>
        <ecNumber evidence="4">3.1.3.62</ecNumber>
        <ecNumber evidence="3">3.1.3.80</ecNumber>
    </recommendedName>
    <alternativeName>
        <fullName evidence="11">2,3-bisphosphoglycerate 3-phosphatase</fullName>
    </alternativeName>
</protein>
<comment type="catalytic activity">
    <reaction evidence="14">
        <text>1D-myo-inositol hexakisphosphate + H2O = 1D-myo-inositol 1,2,4,5,6-pentakisphosphate + phosphate</text>
        <dbReference type="Rhea" id="RHEA:16989"/>
        <dbReference type="ChEBI" id="CHEBI:15377"/>
        <dbReference type="ChEBI" id="CHEBI:43474"/>
        <dbReference type="ChEBI" id="CHEBI:57798"/>
        <dbReference type="ChEBI" id="CHEBI:58130"/>
        <dbReference type="EC" id="3.1.3.62"/>
    </reaction>
    <physiologicalReaction direction="left-to-right" evidence="14">
        <dbReference type="Rhea" id="RHEA:16990"/>
    </physiologicalReaction>
</comment>
<dbReference type="InterPro" id="IPR029033">
    <property type="entry name" value="His_PPase_superfam"/>
</dbReference>
<evidence type="ECO:0000256" key="10">
    <source>
        <dbReference type="ARBA" id="ARBA00023180"/>
    </source>
</evidence>
<evidence type="ECO:0000256" key="14">
    <source>
        <dbReference type="ARBA" id="ARBA00043691"/>
    </source>
</evidence>
<keyword evidence="8" id="KW-0378">Hydrolase</keyword>
<comment type="catalytic activity">
    <reaction evidence="13">
        <text>1D-myo-inositol 1,2,4,5,6-pentakisphosphate + H2O = 1D-myo-inositol 1,2,5,6-tetrakisphosphate + phosphate</text>
        <dbReference type="Rhea" id="RHEA:77115"/>
        <dbReference type="ChEBI" id="CHEBI:15377"/>
        <dbReference type="ChEBI" id="CHEBI:43474"/>
        <dbReference type="ChEBI" id="CHEBI:57798"/>
        <dbReference type="ChEBI" id="CHEBI:195535"/>
        <dbReference type="EC" id="3.1.3.62"/>
    </reaction>
    <physiologicalReaction direction="left-to-right" evidence="13">
        <dbReference type="Rhea" id="RHEA:77116"/>
    </physiologicalReaction>
</comment>
<comment type="similarity">
    <text evidence="2">Belongs to the histidine acid phosphatase family. MINPP1 subfamily.</text>
</comment>
<dbReference type="GO" id="GO:0003993">
    <property type="term" value="F:acid phosphatase activity"/>
    <property type="evidence" value="ECO:0007669"/>
    <property type="project" value="TreeGrafter"/>
</dbReference>
<dbReference type="AlphaFoldDB" id="A0A2P6NN31"/>
<proteinExistence type="inferred from homology"/>
<feature type="disulfide bond" evidence="16">
    <location>
        <begin position="44"/>
        <end position="379"/>
    </location>
</feature>
<comment type="catalytic activity">
    <reaction evidence="12">
        <text>1D-myo-inositol 1,2,5,6-tetrakisphosphate + H2O = 1D-myo-inositol 1,2,6-trisphosphate + phosphate</text>
        <dbReference type="Rhea" id="RHEA:77119"/>
        <dbReference type="ChEBI" id="CHEBI:15377"/>
        <dbReference type="ChEBI" id="CHEBI:43474"/>
        <dbReference type="ChEBI" id="CHEBI:195535"/>
        <dbReference type="ChEBI" id="CHEBI:195537"/>
        <dbReference type="EC" id="3.1.3.62"/>
    </reaction>
    <physiologicalReaction direction="left-to-right" evidence="12">
        <dbReference type="Rhea" id="RHEA:77120"/>
    </physiologicalReaction>
</comment>
<dbReference type="EC" id="3.1.3.62" evidence="4"/>
<dbReference type="EMBL" id="MDYQ01000046">
    <property type="protein sequence ID" value="PRP85356.1"/>
    <property type="molecule type" value="Genomic_DNA"/>
</dbReference>
<name>A0A2P6NN31_9EUKA</name>
<organism evidence="18 19">
    <name type="scientific">Planoprotostelium fungivorum</name>
    <dbReference type="NCBI Taxonomy" id="1890364"/>
    <lineage>
        <taxon>Eukaryota</taxon>
        <taxon>Amoebozoa</taxon>
        <taxon>Evosea</taxon>
        <taxon>Variosea</taxon>
        <taxon>Cavosteliida</taxon>
        <taxon>Cavosteliaceae</taxon>
        <taxon>Planoprotostelium</taxon>
    </lineage>
</organism>
<keyword evidence="9" id="KW-0472">Membrane</keyword>
<dbReference type="OrthoDB" id="6509975at2759"/>
<evidence type="ECO:0000256" key="7">
    <source>
        <dbReference type="ARBA" id="ARBA00022729"/>
    </source>
</evidence>
<evidence type="ECO:0000256" key="12">
    <source>
        <dbReference type="ARBA" id="ARBA00043668"/>
    </source>
</evidence>
<keyword evidence="7 17" id="KW-0732">Signal</keyword>
<keyword evidence="16" id="KW-1015">Disulfide bond</keyword>
<keyword evidence="19" id="KW-1185">Reference proteome</keyword>
<evidence type="ECO:0000256" key="16">
    <source>
        <dbReference type="PIRSR" id="PIRSR000894-2"/>
    </source>
</evidence>
<evidence type="ECO:0000256" key="3">
    <source>
        <dbReference type="ARBA" id="ARBA00012976"/>
    </source>
</evidence>
<keyword evidence="6" id="KW-1003">Cell membrane</keyword>
<dbReference type="PIRSF" id="PIRSF000894">
    <property type="entry name" value="Acid_phosphatase"/>
    <property type="match status" value="1"/>
</dbReference>
<feature type="chain" id="PRO_5015159239" description="Multiple inositol polyphosphate phosphatase 1" evidence="17">
    <location>
        <begin position="20"/>
        <end position="484"/>
    </location>
</feature>
<dbReference type="Proteomes" id="UP000241769">
    <property type="component" value="Unassembled WGS sequence"/>
</dbReference>
<dbReference type="GO" id="GO:0005886">
    <property type="term" value="C:plasma membrane"/>
    <property type="evidence" value="ECO:0007669"/>
    <property type="project" value="UniProtKB-SubCell"/>
</dbReference>
<feature type="signal peptide" evidence="17">
    <location>
        <begin position="1"/>
        <end position="19"/>
    </location>
</feature>
<evidence type="ECO:0000256" key="11">
    <source>
        <dbReference type="ARBA" id="ARBA00031642"/>
    </source>
</evidence>
<gene>
    <name evidence="18" type="ORF">PROFUN_07064</name>
</gene>
<evidence type="ECO:0000256" key="2">
    <source>
        <dbReference type="ARBA" id="ARBA00008422"/>
    </source>
</evidence>
<dbReference type="CDD" id="cd07061">
    <property type="entry name" value="HP_HAP_like"/>
    <property type="match status" value="1"/>
</dbReference>
<evidence type="ECO:0000256" key="17">
    <source>
        <dbReference type="SAM" id="SignalP"/>
    </source>
</evidence>
<accession>A0A2P6NN31</accession>
<evidence type="ECO:0000313" key="18">
    <source>
        <dbReference type="EMBL" id="PRP85356.1"/>
    </source>
</evidence>
<evidence type="ECO:0000256" key="1">
    <source>
        <dbReference type="ARBA" id="ARBA00004236"/>
    </source>
</evidence>
<dbReference type="InParanoid" id="A0A2P6NN31"/>
<dbReference type="Pfam" id="PF00328">
    <property type="entry name" value="His_Phos_2"/>
    <property type="match status" value="1"/>
</dbReference>
<dbReference type="Gene3D" id="3.40.50.1240">
    <property type="entry name" value="Phosphoglycerate mutase-like"/>
    <property type="match status" value="1"/>
</dbReference>
<sequence>MKADTFFFLLFVTVATTDGINFEWFSTKAPYPLSNIHISPPQQCHFVPLHYNLVARHGSREPTNAKTIEKFKARGDILRNLGSVTTKDEYKWLKDYETSWDPAHVGQLSIVGEKELFDMGIRLKRRFPKLFVDYSPNEHSMRSTQVDRAAQSGAAFASGLWYNMGPSNLGRIQPFSMTSESKASDPILRPFQMCTNYVKVAKEKNATYEGDRMFERVRSFLVEELSNKLGVPIGSYNISAELVDSIYSECTYIISTKKGDRRLCDLIAPKSMFYLDYAGDLKEYYTKSYPRSINWEIGEPLLQDLFDTIDNSIAGNGERSNLRFAHAETIMPLAALLGLQRDEAYPTADWSDEQIKNRKWKGSHVTPFAANIAFITYNCSASSSPRDYRVQLLQNEVPIAFPGCESPLCPLQQLRKIYQILSRRVTMPKIQVRSGCPVASLSRGKFSVDEQNSCGCHEHAQSNSCETLNTPTANLLNLKGKASE</sequence>
<dbReference type="InterPro" id="IPR016274">
    <property type="entry name" value="Histidine_acid_Pase_euk"/>
</dbReference>
<evidence type="ECO:0000256" key="9">
    <source>
        <dbReference type="ARBA" id="ARBA00023136"/>
    </source>
</evidence>
<comment type="caution">
    <text evidence="18">The sequence shown here is derived from an EMBL/GenBank/DDBJ whole genome shotgun (WGS) entry which is preliminary data.</text>
</comment>
<comment type="subcellular location">
    <subcellularLocation>
        <location evidence="1">Cell membrane</location>
    </subcellularLocation>
</comment>
<evidence type="ECO:0000256" key="13">
    <source>
        <dbReference type="ARBA" id="ARBA00043671"/>
    </source>
</evidence>
<dbReference type="PANTHER" id="PTHR20963:SF8">
    <property type="entry name" value="MULTIPLE INOSITOL POLYPHOSPHATE PHOSPHATASE 1"/>
    <property type="match status" value="1"/>
</dbReference>
<evidence type="ECO:0000256" key="5">
    <source>
        <dbReference type="ARBA" id="ARBA00018097"/>
    </source>
</evidence>